<keyword evidence="2" id="KW-1185">Reference proteome</keyword>
<accession>A0ABP9JS52</accession>
<evidence type="ECO:0000313" key="1">
    <source>
        <dbReference type="EMBL" id="GAA5042534.1"/>
    </source>
</evidence>
<proteinExistence type="predicted"/>
<sequence>MSLRGVARACASGARAGAWWFNGILGGGDYQRYVEHMRRNHPGSEVASERTYWRERYAEADANPATRCC</sequence>
<evidence type="ECO:0008006" key="3">
    <source>
        <dbReference type="Google" id="ProtNLM"/>
    </source>
</evidence>
<gene>
    <name evidence="1" type="ORF">GCM10023318_02950</name>
</gene>
<name>A0ABP9JS52_9NOCA</name>
<dbReference type="Pfam" id="PF04328">
    <property type="entry name" value="Sel_put"/>
    <property type="match status" value="1"/>
</dbReference>
<comment type="caution">
    <text evidence="1">The sequence shown here is derived from an EMBL/GenBank/DDBJ whole genome shotgun (WGS) entry which is preliminary data.</text>
</comment>
<protein>
    <recommendedName>
        <fullName evidence="3">DUF466 domain-containing protein</fullName>
    </recommendedName>
</protein>
<reference evidence="2" key="1">
    <citation type="journal article" date="2019" name="Int. J. Syst. Evol. Microbiol.">
        <title>The Global Catalogue of Microorganisms (GCM) 10K type strain sequencing project: providing services to taxonomists for standard genome sequencing and annotation.</title>
        <authorList>
            <consortium name="The Broad Institute Genomics Platform"/>
            <consortium name="The Broad Institute Genome Sequencing Center for Infectious Disease"/>
            <person name="Wu L."/>
            <person name="Ma J."/>
        </authorList>
    </citation>
    <scope>NUCLEOTIDE SEQUENCE [LARGE SCALE GENOMIC DNA]</scope>
    <source>
        <strain evidence="2">JCM 18298</strain>
    </source>
</reference>
<evidence type="ECO:0000313" key="2">
    <source>
        <dbReference type="Proteomes" id="UP001500603"/>
    </source>
</evidence>
<organism evidence="1 2">
    <name type="scientific">Nocardia callitridis</name>
    <dbReference type="NCBI Taxonomy" id="648753"/>
    <lineage>
        <taxon>Bacteria</taxon>
        <taxon>Bacillati</taxon>
        <taxon>Actinomycetota</taxon>
        <taxon>Actinomycetes</taxon>
        <taxon>Mycobacteriales</taxon>
        <taxon>Nocardiaceae</taxon>
        <taxon>Nocardia</taxon>
    </lineage>
</organism>
<dbReference type="EMBL" id="BAABJM010000001">
    <property type="protein sequence ID" value="GAA5042534.1"/>
    <property type="molecule type" value="Genomic_DNA"/>
</dbReference>
<dbReference type="InterPro" id="IPR007423">
    <property type="entry name" value="Sel_put"/>
</dbReference>
<dbReference type="Proteomes" id="UP001500603">
    <property type="component" value="Unassembled WGS sequence"/>
</dbReference>